<name>A0A9P4HWL3_9PEZI</name>
<organism evidence="2 3">
    <name type="scientific">Saccharata proteae CBS 121410</name>
    <dbReference type="NCBI Taxonomy" id="1314787"/>
    <lineage>
        <taxon>Eukaryota</taxon>
        <taxon>Fungi</taxon>
        <taxon>Dikarya</taxon>
        <taxon>Ascomycota</taxon>
        <taxon>Pezizomycotina</taxon>
        <taxon>Dothideomycetes</taxon>
        <taxon>Dothideomycetes incertae sedis</taxon>
        <taxon>Botryosphaeriales</taxon>
        <taxon>Saccharataceae</taxon>
        <taxon>Saccharata</taxon>
    </lineage>
</organism>
<dbReference type="SUPFAM" id="SSF63829">
    <property type="entry name" value="Calcium-dependent phosphotriesterase"/>
    <property type="match status" value="1"/>
</dbReference>
<dbReference type="InterPro" id="IPR013658">
    <property type="entry name" value="SGL"/>
</dbReference>
<evidence type="ECO:0000313" key="2">
    <source>
        <dbReference type="EMBL" id="KAF2090545.1"/>
    </source>
</evidence>
<keyword evidence="3" id="KW-1185">Reference proteome</keyword>
<comment type="caution">
    <text evidence="2">The sequence shown here is derived from an EMBL/GenBank/DDBJ whole genome shotgun (WGS) entry which is preliminary data.</text>
</comment>
<dbReference type="InterPro" id="IPR011042">
    <property type="entry name" value="6-blade_b-propeller_TolB-like"/>
</dbReference>
<proteinExistence type="predicted"/>
<dbReference type="EMBL" id="ML978712">
    <property type="protein sequence ID" value="KAF2090545.1"/>
    <property type="molecule type" value="Genomic_DNA"/>
</dbReference>
<dbReference type="Pfam" id="PF08450">
    <property type="entry name" value="SGL"/>
    <property type="match status" value="1"/>
</dbReference>
<dbReference type="PANTHER" id="PTHR47064">
    <property type="entry name" value="PUTATIVE (AFU_ORTHOLOGUE AFUA_1G08990)-RELATED"/>
    <property type="match status" value="1"/>
</dbReference>
<evidence type="ECO:0000259" key="1">
    <source>
        <dbReference type="Pfam" id="PF08450"/>
    </source>
</evidence>
<dbReference type="AlphaFoldDB" id="A0A9P4HWL3"/>
<gene>
    <name evidence="2" type="ORF">K490DRAFT_33272</name>
</gene>
<dbReference type="PANTHER" id="PTHR47064:SF2">
    <property type="entry name" value="SMP-30_GLUCONOLACTONASE_LRE-LIKE REGION DOMAIN-CONTAINING PROTEIN-RELATED"/>
    <property type="match status" value="1"/>
</dbReference>
<dbReference type="InterPro" id="IPR052988">
    <property type="entry name" value="Oryzine_lactonohydrolase"/>
</dbReference>
<dbReference type="OrthoDB" id="423498at2759"/>
<sequence>MSSAIFAQNATGDVSIPDELTYLLPIGFTGNRTLGFTATNTSNDTVNSVLRSAATATFVSYDPEFDEIFGPSPVAQLVAPSSAPYAFEGAVCVPDRNEVWFSSNVQLGITNLHVLNLRNNTVRAPSLSGDPVVNPNGGYYFDGLVYFTCIGNATYASNIVSINPVTGVTETIVNSYFGTPFYGIDDLTWVKSRSYSKSSEKEAYMFFTTVSLGGPSAAGGVNETVTVTPQLPEAVWRFSPSSHLLQPVISRADISEPNGIRVNAEMTKLFVTDTPSSLLMRPGQPTSGSPAIFQYDLDDEGIPLNKRLFGIAAQGIPDGIHIDDDGRVWTGEGNGIVVRNSKGKTIGVINKEPLLDERFLNADIAQVALAGDKLVVLAIDRLWVIQLRKSIISPGRYQL</sequence>
<evidence type="ECO:0000313" key="3">
    <source>
        <dbReference type="Proteomes" id="UP000799776"/>
    </source>
</evidence>
<dbReference type="Gene3D" id="2.120.10.30">
    <property type="entry name" value="TolB, C-terminal domain"/>
    <property type="match status" value="1"/>
</dbReference>
<protein>
    <recommendedName>
        <fullName evidence="1">SMP-30/Gluconolactonase/LRE-like region domain-containing protein</fullName>
    </recommendedName>
</protein>
<reference evidence="2" key="1">
    <citation type="journal article" date="2020" name="Stud. Mycol.">
        <title>101 Dothideomycetes genomes: a test case for predicting lifestyles and emergence of pathogens.</title>
        <authorList>
            <person name="Haridas S."/>
            <person name="Albert R."/>
            <person name="Binder M."/>
            <person name="Bloem J."/>
            <person name="Labutti K."/>
            <person name="Salamov A."/>
            <person name="Andreopoulos B."/>
            <person name="Baker S."/>
            <person name="Barry K."/>
            <person name="Bills G."/>
            <person name="Bluhm B."/>
            <person name="Cannon C."/>
            <person name="Castanera R."/>
            <person name="Culley D."/>
            <person name="Daum C."/>
            <person name="Ezra D."/>
            <person name="Gonzalez J."/>
            <person name="Henrissat B."/>
            <person name="Kuo A."/>
            <person name="Liang C."/>
            <person name="Lipzen A."/>
            <person name="Lutzoni F."/>
            <person name="Magnuson J."/>
            <person name="Mondo S."/>
            <person name="Nolan M."/>
            <person name="Ohm R."/>
            <person name="Pangilinan J."/>
            <person name="Park H.-J."/>
            <person name="Ramirez L."/>
            <person name="Alfaro M."/>
            <person name="Sun H."/>
            <person name="Tritt A."/>
            <person name="Yoshinaga Y."/>
            <person name="Zwiers L.-H."/>
            <person name="Turgeon B."/>
            <person name="Goodwin S."/>
            <person name="Spatafora J."/>
            <person name="Crous P."/>
            <person name="Grigoriev I."/>
        </authorList>
    </citation>
    <scope>NUCLEOTIDE SEQUENCE</scope>
    <source>
        <strain evidence="2">CBS 121410</strain>
    </source>
</reference>
<feature type="domain" description="SMP-30/Gluconolactonase/LRE-like region" evidence="1">
    <location>
        <begin position="234"/>
        <end position="349"/>
    </location>
</feature>
<dbReference type="Proteomes" id="UP000799776">
    <property type="component" value="Unassembled WGS sequence"/>
</dbReference>
<accession>A0A9P4HWL3</accession>